<feature type="DNA-binding region" description="H-T-H motif" evidence="4">
    <location>
        <begin position="40"/>
        <end position="59"/>
    </location>
</feature>
<dbReference type="SUPFAM" id="SSF46689">
    <property type="entry name" value="Homeodomain-like"/>
    <property type="match status" value="1"/>
</dbReference>
<dbReference type="PRINTS" id="PR00455">
    <property type="entry name" value="HTHTETR"/>
</dbReference>
<dbReference type="GO" id="GO:0003700">
    <property type="term" value="F:DNA-binding transcription factor activity"/>
    <property type="evidence" value="ECO:0007669"/>
    <property type="project" value="TreeGrafter"/>
</dbReference>
<dbReference type="STRING" id="469383.Cwoe_0194"/>
<dbReference type="SUPFAM" id="SSF48498">
    <property type="entry name" value="Tetracyclin repressor-like, C-terminal domain"/>
    <property type="match status" value="1"/>
</dbReference>
<proteinExistence type="predicted"/>
<dbReference type="Proteomes" id="UP000008229">
    <property type="component" value="Chromosome"/>
</dbReference>
<dbReference type="InterPro" id="IPR054129">
    <property type="entry name" value="DesT_TetR_C"/>
</dbReference>
<dbReference type="FunFam" id="1.10.10.60:FF:000141">
    <property type="entry name" value="TetR family transcriptional regulator"/>
    <property type="match status" value="1"/>
</dbReference>
<dbReference type="PROSITE" id="PS50977">
    <property type="entry name" value="HTH_TETR_2"/>
    <property type="match status" value="1"/>
</dbReference>
<dbReference type="InterPro" id="IPR050109">
    <property type="entry name" value="HTH-type_TetR-like_transc_reg"/>
</dbReference>
<dbReference type="InterPro" id="IPR036271">
    <property type="entry name" value="Tet_transcr_reg_TetR-rel_C_sf"/>
</dbReference>
<dbReference type="eggNOG" id="COG1309">
    <property type="taxonomic scope" value="Bacteria"/>
</dbReference>
<dbReference type="HOGENOM" id="CLU_069356_12_2_11"/>
<keyword evidence="2 4" id="KW-0238">DNA-binding</keyword>
<dbReference type="GO" id="GO:0000976">
    <property type="term" value="F:transcription cis-regulatory region binding"/>
    <property type="evidence" value="ECO:0007669"/>
    <property type="project" value="TreeGrafter"/>
</dbReference>
<reference evidence="6 7" key="1">
    <citation type="journal article" date="2010" name="Stand. Genomic Sci.">
        <title>Complete genome sequence of Conexibacter woesei type strain (ID131577).</title>
        <authorList>
            <person name="Pukall R."/>
            <person name="Lapidus A."/>
            <person name="Glavina Del Rio T."/>
            <person name="Copeland A."/>
            <person name="Tice H."/>
            <person name="Cheng J.-F."/>
            <person name="Lucas S."/>
            <person name="Chen F."/>
            <person name="Nolan M."/>
            <person name="Bruce D."/>
            <person name="Goodwin L."/>
            <person name="Pitluck S."/>
            <person name="Mavromatis K."/>
            <person name="Ivanova N."/>
            <person name="Ovchinnikova G."/>
            <person name="Pati A."/>
            <person name="Chen A."/>
            <person name="Palaniappan K."/>
            <person name="Land M."/>
            <person name="Hauser L."/>
            <person name="Chang Y.-J."/>
            <person name="Jeffries C.D."/>
            <person name="Chain P."/>
            <person name="Meincke L."/>
            <person name="Sims D."/>
            <person name="Brettin T."/>
            <person name="Detter J.C."/>
            <person name="Rohde M."/>
            <person name="Goeker M."/>
            <person name="Bristow J."/>
            <person name="Eisen J.A."/>
            <person name="Markowitz V."/>
            <person name="Kyrpides N.C."/>
            <person name="Klenk H.-P."/>
            <person name="Hugenholtz P."/>
        </authorList>
    </citation>
    <scope>NUCLEOTIDE SEQUENCE [LARGE SCALE GENOMIC DNA]</scope>
    <source>
        <strain evidence="7">DSM 14684 / CIP 108061 / JCM 11494 / NBRC 100937 / ID131577</strain>
    </source>
</reference>
<evidence type="ECO:0000256" key="2">
    <source>
        <dbReference type="ARBA" id="ARBA00023125"/>
    </source>
</evidence>
<dbReference type="KEGG" id="cwo:Cwoe_0194"/>
<evidence type="ECO:0000256" key="4">
    <source>
        <dbReference type="PROSITE-ProRule" id="PRU00335"/>
    </source>
</evidence>
<evidence type="ECO:0000313" key="7">
    <source>
        <dbReference type="Proteomes" id="UP000008229"/>
    </source>
</evidence>
<dbReference type="InterPro" id="IPR001647">
    <property type="entry name" value="HTH_TetR"/>
</dbReference>
<organism evidence="6 7">
    <name type="scientific">Conexibacter woesei (strain DSM 14684 / CCUG 47730 / CIP 108061 / JCM 11494 / NBRC 100937 / ID131577)</name>
    <dbReference type="NCBI Taxonomy" id="469383"/>
    <lineage>
        <taxon>Bacteria</taxon>
        <taxon>Bacillati</taxon>
        <taxon>Actinomycetota</taxon>
        <taxon>Thermoleophilia</taxon>
        <taxon>Solirubrobacterales</taxon>
        <taxon>Conexibacteraceae</taxon>
        <taxon>Conexibacter</taxon>
    </lineage>
</organism>
<dbReference type="PANTHER" id="PTHR30055:SF158">
    <property type="entry name" value="POSSIBLE TRANSCRIPTIONAL REGULATORY PROTEIN (PROBABLY TETR-FAMILY)"/>
    <property type="match status" value="1"/>
</dbReference>
<evidence type="ECO:0000313" key="6">
    <source>
        <dbReference type="EMBL" id="ADB48630.1"/>
    </source>
</evidence>
<dbReference type="Pfam" id="PF21943">
    <property type="entry name" value="TetR_C_46"/>
    <property type="match status" value="1"/>
</dbReference>
<feature type="domain" description="HTH tetR-type" evidence="5">
    <location>
        <begin position="17"/>
        <end position="77"/>
    </location>
</feature>
<dbReference type="EMBL" id="CP001854">
    <property type="protein sequence ID" value="ADB48630.1"/>
    <property type="molecule type" value="Genomic_DNA"/>
</dbReference>
<dbReference type="Gene3D" id="1.10.357.10">
    <property type="entry name" value="Tetracycline Repressor, domain 2"/>
    <property type="match status" value="1"/>
</dbReference>
<evidence type="ECO:0000256" key="3">
    <source>
        <dbReference type="ARBA" id="ARBA00023163"/>
    </source>
</evidence>
<keyword evidence="1" id="KW-0805">Transcription regulation</keyword>
<dbReference type="GO" id="GO:0045892">
    <property type="term" value="P:negative regulation of DNA-templated transcription"/>
    <property type="evidence" value="ECO:0007669"/>
    <property type="project" value="UniProtKB-ARBA"/>
</dbReference>
<accession>D3F552</accession>
<evidence type="ECO:0000259" key="5">
    <source>
        <dbReference type="PROSITE" id="PS50977"/>
    </source>
</evidence>
<dbReference type="AlphaFoldDB" id="D3F552"/>
<gene>
    <name evidence="6" type="ordered locus">Cwoe_0194</name>
</gene>
<reference evidence="7" key="2">
    <citation type="submission" date="2010-01" db="EMBL/GenBank/DDBJ databases">
        <title>The complete genome of Conexibacter woesei DSM 14684.</title>
        <authorList>
            <consortium name="US DOE Joint Genome Institute (JGI-PGF)"/>
            <person name="Lucas S."/>
            <person name="Copeland A."/>
            <person name="Lapidus A."/>
            <person name="Glavina del Rio T."/>
            <person name="Dalin E."/>
            <person name="Tice H."/>
            <person name="Bruce D."/>
            <person name="Goodwin L."/>
            <person name="Pitluck S."/>
            <person name="Kyrpides N."/>
            <person name="Mavromatis K."/>
            <person name="Ivanova N."/>
            <person name="Mikhailova N."/>
            <person name="Chertkov O."/>
            <person name="Brettin T."/>
            <person name="Detter J.C."/>
            <person name="Han C."/>
            <person name="Larimer F."/>
            <person name="Land M."/>
            <person name="Hauser L."/>
            <person name="Markowitz V."/>
            <person name="Cheng J.-F."/>
            <person name="Hugenholtz P."/>
            <person name="Woyke T."/>
            <person name="Wu D."/>
            <person name="Pukall R."/>
            <person name="Steenblock K."/>
            <person name="Schneider S."/>
            <person name="Klenk H.-P."/>
            <person name="Eisen J.A."/>
        </authorList>
    </citation>
    <scope>NUCLEOTIDE SEQUENCE [LARGE SCALE GENOMIC DNA]</scope>
    <source>
        <strain evidence="7">DSM 14684 / CIP 108061 / JCM 11494 / NBRC 100937 / ID131577</strain>
    </source>
</reference>
<keyword evidence="3" id="KW-0804">Transcription</keyword>
<sequence length="225" mass="24693">MNAMVQSTNGRSRLPRAQRELQILDIAHARFAERGYAAVTMDEVASAAGVTKPLLYAYFGNKERLYRACMERAGEAMLATVVEAIRAAEGPTEALRDGLRAFFAFVDGDRDAWRVLFDETHPVGGELARSVADYRQRLVGLVAETQLALVPEHNRERAATEVEALSHALLGASEALARWWLRTGAMPPADAAELLVATVEPGLQARAALRFIPPTPEQTKEPNDR</sequence>
<dbReference type="PANTHER" id="PTHR30055">
    <property type="entry name" value="HTH-TYPE TRANSCRIPTIONAL REGULATOR RUTR"/>
    <property type="match status" value="1"/>
</dbReference>
<evidence type="ECO:0000256" key="1">
    <source>
        <dbReference type="ARBA" id="ARBA00023015"/>
    </source>
</evidence>
<keyword evidence="7" id="KW-1185">Reference proteome</keyword>
<dbReference type="InterPro" id="IPR009057">
    <property type="entry name" value="Homeodomain-like_sf"/>
</dbReference>
<dbReference type="InterPro" id="IPR023772">
    <property type="entry name" value="DNA-bd_HTH_TetR-type_CS"/>
</dbReference>
<name>D3F552_CONWI</name>
<dbReference type="Pfam" id="PF00440">
    <property type="entry name" value="TetR_N"/>
    <property type="match status" value="1"/>
</dbReference>
<protein>
    <submittedName>
        <fullName evidence="6">Transcriptional regulator, TetR family</fullName>
    </submittedName>
</protein>
<dbReference type="PROSITE" id="PS01081">
    <property type="entry name" value="HTH_TETR_1"/>
    <property type="match status" value="1"/>
</dbReference>